<feature type="binding site" evidence="6">
    <location>
        <position position="64"/>
    </location>
    <ligand>
        <name>ATP</name>
        <dbReference type="ChEBI" id="CHEBI:30616"/>
    </ligand>
</feature>
<dbReference type="EMBL" id="AGSI01000020">
    <property type="protein sequence ID" value="EIE19237.1"/>
    <property type="molecule type" value="Genomic_DNA"/>
</dbReference>
<dbReference type="Gene3D" id="3.30.200.20">
    <property type="entry name" value="Phosphorylase Kinase, domain 1"/>
    <property type="match status" value="1"/>
</dbReference>
<evidence type="ECO:0000256" key="4">
    <source>
        <dbReference type="ARBA" id="ARBA00022777"/>
    </source>
</evidence>
<reference evidence="8 9" key="1">
    <citation type="journal article" date="2012" name="Genome Biol.">
        <title>The genome of the polar eukaryotic microalga coccomyxa subellipsoidea reveals traits of cold adaptation.</title>
        <authorList>
            <person name="Blanc G."/>
            <person name="Agarkova I."/>
            <person name="Grimwood J."/>
            <person name="Kuo A."/>
            <person name="Brueggeman A."/>
            <person name="Dunigan D."/>
            <person name="Gurnon J."/>
            <person name="Ladunga I."/>
            <person name="Lindquist E."/>
            <person name="Lucas S."/>
            <person name="Pangilinan J."/>
            <person name="Proschold T."/>
            <person name="Salamov A."/>
            <person name="Schmutz J."/>
            <person name="Weeks D."/>
            <person name="Yamada T."/>
            <person name="Claverie J.M."/>
            <person name="Grigoriev I."/>
            <person name="Van Etten J."/>
            <person name="Lomsadze A."/>
            <person name="Borodovsky M."/>
        </authorList>
    </citation>
    <scope>NUCLEOTIDE SEQUENCE [LARGE SCALE GENOMIC DNA]</scope>
    <source>
        <strain evidence="8 9">C-169</strain>
    </source>
</reference>
<organism evidence="8 9">
    <name type="scientific">Coccomyxa subellipsoidea (strain C-169)</name>
    <name type="common">Green microalga</name>
    <dbReference type="NCBI Taxonomy" id="574566"/>
    <lineage>
        <taxon>Eukaryota</taxon>
        <taxon>Viridiplantae</taxon>
        <taxon>Chlorophyta</taxon>
        <taxon>core chlorophytes</taxon>
        <taxon>Trebouxiophyceae</taxon>
        <taxon>Trebouxiophyceae incertae sedis</taxon>
        <taxon>Coccomyxaceae</taxon>
        <taxon>Coccomyxa</taxon>
        <taxon>Coccomyxa subellipsoidea</taxon>
    </lineage>
</organism>
<dbReference type="InterPro" id="IPR011992">
    <property type="entry name" value="EF-hand-dom_pair"/>
</dbReference>
<evidence type="ECO:0000256" key="6">
    <source>
        <dbReference type="PROSITE-ProRule" id="PRU10141"/>
    </source>
</evidence>
<evidence type="ECO:0000313" key="8">
    <source>
        <dbReference type="EMBL" id="EIE19237.1"/>
    </source>
</evidence>
<evidence type="ECO:0000256" key="2">
    <source>
        <dbReference type="ARBA" id="ARBA00022679"/>
    </source>
</evidence>
<dbReference type="InterPro" id="IPR008271">
    <property type="entry name" value="Ser/Thr_kinase_AS"/>
</dbReference>
<dbReference type="InterPro" id="IPR017441">
    <property type="entry name" value="Protein_kinase_ATP_BS"/>
</dbReference>
<dbReference type="Pfam" id="PF00069">
    <property type="entry name" value="Pkinase"/>
    <property type="match status" value="1"/>
</dbReference>
<keyword evidence="1" id="KW-0723">Serine/threonine-protein kinase</keyword>
<dbReference type="Gene3D" id="1.10.510.10">
    <property type="entry name" value="Transferase(Phosphotransferase) domain 1"/>
    <property type="match status" value="1"/>
</dbReference>
<name>I0YLG8_COCSC</name>
<dbReference type="GO" id="GO:0004674">
    <property type="term" value="F:protein serine/threonine kinase activity"/>
    <property type="evidence" value="ECO:0007669"/>
    <property type="project" value="UniProtKB-KW"/>
</dbReference>
<accession>I0YLG8</accession>
<comment type="caution">
    <text evidence="8">The sequence shown here is derived from an EMBL/GenBank/DDBJ whole genome shotgun (WGS) entry which is preliminary data.</text>
</comment>
<evidence type="ECO:0000259" key="7">
    <source>
        <dbReference type="PROSITE" id="PS50011"/>
    </source>
</evidence>
<evidence type="ECO:0000256" key="1">
    <source>
        <dbReference type="ARBA" id="ARBA00022527"/>
    </source>
</evidence>
<dbReference type="InterPro" id="IPR050205">
    <property type="entry name" value="CDPK_Ser/Thr_kinases"/>
</dbReference>
<feature type="domain" description="Protein kinase" evidence="7">
    <location>
        <begin position="31"/>
        <end position="304"/>
    </location>
</feature>
<dbReference type="PROSITE" id="PS00108">
    <property type="entry name" value="PROTEIN_KINASE_ST"/>
    <property type="match status" value="1"/>
</dbReference>
<protein>
    <submittedName>
        <fullName evidence="8">Pkinase-domain-containing protein</fullName>
    </submittedName>
</protein>
<keyword evidence="9" id="KW-1185">Reference proteome</keyword>
<dbReference type="SUPFAM" id="SSF56112">
    <property type="entry name" value="Protein kinase-like (PK-like)"/>
    <property type="match status" value="1"/>
</dbReference>
<dbReference type="GO" id="GO:0005524">
    <property type="term" value="F:ATP binding"/>
    <property type="evidence" value="ECO:0007669"/>
    <property type="project" value="UniProtKB-UniRule"/>
</dbReference>
<dbReference type="OrthoDB" id="40902at2759"/>
<dbReference type="PROSITE" id="PS50011">
    <property type="entry name" value="PROTEIN_KINASE_DOM"/>
    <property type="match status" value="1"/>
</dbReference>
<dbReference type="KEGG" id="csl:COCSUDRAFT_31433"/>
<dbReference type="GeneID" id="17037167"/>
<evidence type="ECO:0000313" key="9">
    <source>
        <dbReference type="Proteomes" id="UP000007264"/>
    </source>
</evidence>
<dbReference type="RefSeq" id="XP_005643781.1">
    <property type="nucleotide sequence ID" value="XM_005643724.1"/>
</dbReference>
<proteinExistence type="predicted"/>
<dbReference type="STRING" id="574566.I0YLG8"/>
<keyword evidence="4" id="KW-0418">Kinase</keyword>
<keyword evidence="3 6" id="KW-0547">Nucleotide-binding</keyword>
<dbReference type="SMART" id="SM00220">
    <property type="entry name" value="S_TKc"/>
    <property type="match status" value="1"/>
</dbReference>
<dbReference type="eggNOG" id="KOG0032">
    <property type="taxonomic scope" value="Eukaryota"/>
</dbReference>
<dbReference type="AlphaFoldDB" id="I0YLG8"/>
<dbReference type="Proteomes" id="UP000007264">
    <property type="component" value="Unassembled WGS sequence"/>
</dbReference>
<dbReference type="Gene3D" id="1.10.238.10">
    <property type="entry name" value="EF-hand"/>
    <property type="match status" value="1"/>
</dbReference>
<dbReference type="InterPro" id="IPR011009">
    <property type="entry name" value="Kinase-like_dom_sf"/>
</dbReference>
<keyword evidence="5 6" id="KW-0067">ATP-binding</keyword>
<evidence type="ECO:0000256" key="5">
    <source>
        <dbReference type="ARBA" id="ARBA00022840"/>
    </source>
</evidence>
<keyword evidence="2" id="KW-0808">Transferase</keyword>
<dbReference type="SUPFAM" id="SSF47473">
    <property type="entry name" value="EF-hand"/>
    <property type="match status" value="1"/>
</dbReference>
<dbReference type="PROSITE" id="PS00107">
    <property type="entry name" value="PROTEIN_KINASE_ATP"/>
    <property type="match status" value="1"/>
</dbReference>
<dbReference type="InterPro" id="IPR000719">
    <property type="entry name" value="Prot_kinase_dom"/>
</dbReference>
<sequence>MSSRIDAWDQKKHREFSPVSCGYPAGFEEKYDTGDDLGRGGFGVVRVVSKKKNGKQYAAKSIKKVLEVPNLSIDRQAAHLANIKREISVLYRLRGTLNVVHFKEALEDSEYVHIIMEICRGGELSHSLAQRHYSEKTVSSYMRAVLRTLAQCHSHRILHRDVKPGNFMLLNTSERSPLKAIDFGLAVFYDANKLPRTDLGLEGTPWFLAPENLSSEFYPASDLWSAGVMAYQLLSGYLPFDDRRNRSNPALSQVWKAILTEEPNFNIGAFNKVSEDAKSFISMLLNKDHSLRPSAKDALNHPWLAGGNSADRAKGAPLQQTVVQRIQRFNQGSALKRTIFELIAQELLLTLVPDPSAHGAPLAKMDMEAEAVTEAELAQGLASLGFRLEASEARALVEKMDEHRSGAVRKSAFVASQLDWPAIQTDYREQWLAAARKVFEGFDDANGLTIQRLMSVLREKLPAAEVDYAVEDALVDAGYKDEEEIDFEGFIRILRAGSADSLDNLDQYDARLSTHLSPRADSARDDSEHSQS</sequence>
<dbReference type="PANTHER" id="PTHR24349">
    <property type="entry name" value="SERINE/THREONINE-PROTEIN KINASE"/>
    <property type="match status" value="1"/>
</dbReference>
<evidence type="ECO:0000256" key="3">
    <source>
        <dbReference type="ARBA" id="ARBA00022741"/>
    </source>
</evidence>
<gene>
    <name evidence="8" type="ORF">COCSUDRAFT_31433</name>
</gene>